<dbReference type="EMBL" id="SJPU01000001">
    <property type="protein sequence ID" value="TWU18605.1"/>
    <property type="molecule type" value="Genomic_DNA"/>
</dbReference>
<dbReference type="RefSeq" id="WP_146405627.1">
    <property type="nucleotide sequence ID" value="NZ_SJPU01000001.1"/>
</dbReference>
<name>A0A5C6C3F1_9BACT</name>
<accession>A0A5C6C3F1</accession>
<dbReference type="Proteomes" id="UP000319908">
    <property type="component" value="Unassembled WGS sequence"/>
</dbReference>
<keyword evidence="2" id="KW-1185">Reference proteome</keyword>
<organism evidence="1 2">
    <name type="scientific">Allorhodopirellula heiligendammensis</name>
    <dbReference type="NCBI Taxonomy" id="2714739"/>
    <lineage>
        <taxon>Bacteria</taxon>
        <taxon>Pseudomonadati</taxon>
        <taxon>Planctomycetota</taxon>
        <taxon>Planctomycetia</taxon>
        <taxon>Pirellulales</taxon>
        <taxon>Pirellulaceae</taxon>
        <taxon>Allorhodopirellula</taxon>
    </lineage>
</organism>
<gene>
    <name evidence="1" type="ORF">Poly21_07690</name>
</gene>
<evidence type="ECO:0000313" key="1">
    <source>
        <dbReference type="EMBL" id="TWU18605.1"/>
    </source>
</evidence>
<dbReference type="AlphaFoldDB" id="A0A5C6C3F1"/>
<sequence>MKAIFTQTSNSPLHAIDFSVELPLIIADCTKRSFGRGIVISRAQNLNRLVDEMVEINIGRFHQETINADPVYHDYLSDLLFTDGLEFVHRSGRYRM</sequence>
<protein>
    <submittedName>
        <fullName evidence="1">Uncharacterized protein</fullName>
    </submittedName>
</protein>
<reference evidence="1 2" key="1">
    <citation type="journal article" date="2020" name="Antonie Van Leeuwenhoek">
        <title>Rhodopirellula heiligendammensis sp. nov., Rhodopirellula pilleata sp. nov., and Rhodopirellula solitaria sp. nov. isolated from natural or artificial marine surfaces in Northern Germany and California, USA, and emended description of the genus Rhodopirellula.</title>
        <authorList>
            <person name="Kallscheuer N."/>
            <person name="Wiegand S."/>
            <person name="Jogler M."/>
            <person name="Boedeker C."/>
            <person name="Peeters S.H."/>
            <person name="Rast P."/>
            <person name="Heuer A."/>
            <person name="Jetten M.S.M."/>
            <person name="Rohde M."/>
            <person name="Jogler C."/>
        </authorList>
    </citation>
    <scope>NUCLEOTIDE SEQUENCE [LARGE SCALE GENOMIC DNA]</scope>
    <source>
        <strain evidence="1 2">Poly21</strain>
    </source>
</reference>
<evidence type="ECO:0000313" key="2">
    <source>
        <dbReference type="Proteomes" id="UP000319908"/>
    </source>
</evidence>
<comment type="caution">
    <text evidence="1">The sequence shown here is derived from an EMBL/GenBank/DDBJ whole genome shotgun (WGS) entry which is preliminary data.</text>
</comment>
<proteinExistence type="predicted"/>